<evidence type="ECO:0008006" key="10">
    <source>
        <dbReference type="Google" id="ProtNLM"/>
    </source>
</evidence>
<protein>
    <recommendedName>
        <fullName evidence="10">Hematological and neurological expressed 1 protein</fullName>
    </recommendedName>
</protein>
<dbReference type="InterPro" id="IPR033335">
    <property type="entry name" value="JUPITER"/>
</dbReference>
<dbReference type="PANTHER" id="PTHR34930">
    <property type="entry name" value="GEO05313P1"/>
    <property type="match status" value="1"/>
</dbReference>
<organism evidence="8 9">
    <name type="scientific">Pyxicephalus adspersus</name>
    <name type="common">African bullfrog</name>
    <dbReference type="NCBI Taxonomy" id="30357"/>
    <lineage>
        <taxon>Eukaryota</taxon>
        <taxon>Metazoa</taxon>
        <taxon>Chordata</taxon>
        <taxon>Craniata</taxon>
        <taxon>Vertebrata</taxon>
        <taxon>Euteleostomi</taxon>
        <taxon>Amphibia</taxon>
        <taxon>Batrachia</taxon>
        <taxon>Anura</taxon>
        <taxon>Neobatrachia</taxon>
        <taxon>Ranoidea</taxon>
        <taxon>Pyxicephalidae</taxon>
        <taxon>Pyxicephalinae</taxon>
        <taxon>Pyxicephalus</taxon>
    </lineage>
</organism>
<keyword evidence="6" id="KW-0539">Nucleus</keyword>
<keyword evidence="5" id="KW-0597">Phosphoprotein</keyword>
<comment type="subcellular location">
    <subcellularLocation>
        <location evidence="2">Cytoplasm</location>
    </subcellularLocation>
    <subcellularLocation>
        <location evidence="1">Nucleus</location>
    </subcellularLocation>
</comment>
<dbReference type="GO" id="GO:0005634">
    <property type="term" value="C:nucleus"/>
    <property type="evidence" value="ECO:0007669"/>
    <property type="project" value="UniProtKB-SubCell"/>
</dbReference>
<evidence type="ECO:0000313" key="8">
    <source>
        <dbReference type="EMBL" id="DBA27842.1"/>
    </source>
</evidence>
<evidence type="ECO:0000313" key="9">
    <source>
        <dbReference type="Proteomes" id="UP001181693"/>
    </source>
</evidence>
<feature type="compositionally biased region" description="Low complexity" evidence="7">
    <location>
        <begin position="29"/>
        <end position="42"/>
    </location>
</feature>
<feature type="region of interest" description="Disordered" evidence="7">
    <location>
        <begin position="1"/>
        <end position="82"/>
    </location>
</feature>
<dbReference type="PANTHER" id="PTHR34930:SF4">
    <property type="entry name" value="JUPITER MICROTUBULE ASSOCIATED HOMOLOG 1"/>
    <property type="match status" value="1"/>
</dbReference>
<evidence type="ECO:0000256" key="2">
    <source>
        <dbReference type="ARBA" id="ARBA00004496"/>
    </source>
</evidence>
<accession>A0AAV3AUK9</accession>
<keyword evidence="9" id="KW-1185">Reference proteome</keyword>
<evidence type="ECO:0000256" key="3">
    <source>
        <dbReference type="ARBA" id="ARBA00008329"/>
    </source>
</evidence>
<dbReference type="GO" id="GO:0005737">
    <property type="term" value="C:cytoplasm"/>
    <property type="evidence" value="ECO:0007669"/>
    <property type="project" value="UniProtKB-SubCell"/>
</dbReference>
<evidence type="ECO:0000256" key="1">
    <source>
        <dbReference type="ARBA" id="ARBA00004123"/>
    </source>
</evidence>
<evidence type="ECO:0000256" key="4">
    <source>
        <dbReference type="ARBA" id="ARBA00022490"/>
    </source>
</evidence>
<name>A0AAV3AUK9_PYXAD</name>
<comment type="similarity">
    <text evidence="3">Belongs to the JUPITER family.</text>
</comment>
<keyword evidence="4" id="KW-0963">Cytoplasm</keyword>
<proteinExistence type="inferred from homology"/>
<reference evidence="8" key="1">
    <citation type="thesis" date="2020" institute="ProQuest LLC" country="789 East Eisenhower Parkway, Ann Arbor, MI, USA">
        <title>Comparative Genomics and Chromosome Evolution.</title>
        <authorList>
            <person name="Mudd A.B."/>
        </authorList>
    </citation>
    <scope>NUCLEOTIDE SEQUENCE</scope>
    <source>
        <strain evidence="8">1538</strain>
        <tissue evidence="8">Blood</tissue>
    </source>
</reference>
<gene>
    <name evidence="8" type="ORF">GDO54_008295</name>
</gene>
<dbReference type="Proteomes" id="UP001181693">
    <property type="component" value="Unassembled WGS sequence"/>
</dbReference>
<evidence type="ECO:0000256" key="7">
    <source>
        <dbReference type="SAM" id="MobiDB-lite"/>
    </source>
</evidence>
<evidence type="ECO:0000256" key="6">
    <source>
        <dbReference type="ARBA" id="ARBA00023242"/>
    </source>
</evidence>
<sequence length="142" mass="14740">MTTTSMFKGLDPEGRNSSRVLRPPGGGSSFSFGVGDSQQQQQPVRRHKMSSNIFGIPDDEPAPASKTEHAHISACGDADDSLKTCNEEVCGEAADQMVEAEVPETAESGKEGSQAVGESVEPAAPVASRRNPPGGKSSLVLG</sequence>
<dbReference type="AlphaFoldDB" id="A0AAV3AUK9"/>
<dbReference type="EMBL" id="DYDO01000003">
    <property type="protein sequence ID" value="DBA27842.1"/>
    <property type="molecule type" value="Genomic_DNA"/>
</dbReference>
<comment type="caution">
    <text evidence="8">The sequence shown here is derived from an EMBL/GenBank/DDBJ whole genome shotgun (WGS) entry which is preliminary data.</text>
</comment>
<evidence type="ECO:0000256" key="5">
    <source>
        <dbReference type="ARBA" id="ARBA00022553"/>
    </source>
</evidence>
<feature type="region of interest" description="Disordered" evidence="7">
    <location>
        <begin position="96"/>
        <end position="142"/>
    </location>
</feature>
<dbReference type="Pfam" id="PF17054">
    <property type="entry name" value="JUPITER"/>
    <property type="match status" value="1"/>
</dbReference>